<dbReference type="STRING" id="78915.A0A4P9XQQ3"/>
<reference evidence="3" key="1">
    <citation type="journal article" date="2018" name="Nat. Microbiol.">
        <title>Leveraging single-cell genomics to expand the fungal tree of life.</title>
        <authorList>
            <person name="Ahrendt S.R."/>
            <person name="Quandt C.A."/>
            <person name="Ciobanu D."/>
            <person name="Clum A."/>
            <person name="Salamov A."/>
            <person name="Andreopoulos B."/>
            <person name="Cheng J.F."/>
            <person name="Woyke T."/>
            <person name="Pelin A."/>
            <person name="Henrissat B."/>
            <person name="Reynolds N.K."/>
            <person name="Benny G.L."/>
            <person name="Smith M.E."/>
            <person name="James T.Y."/>
            <person name="Grigoriev I.V."/>
        </authorList>
    </citation>
    <scope>NUCLEOTIDE SEQUENCE [LARGE SCALE GENOMIC DNA]</scope>
    <source>
        <strain evidence="3">RSA 1356</strain>
    </source>
</reference>
<dbReference type="EMBL" id="KZ992608">
    <property type="protein sequence ID" value="RKP08383.1"/>
    <property type="molecule type" value="Genomic_DNA"/>
</dbReference>
<evidence type="ECO:0000256" key="1">
    <source>
        <dbReference type="SAM" id="Coils"/>
    </source>
</evidence>
<keyword evidence="3" id="KW-1185">Reference proteome</keyword>
<name>A0A4P9XQQ3_9FUNG</name>
<evidence type="ECO:0000313" key="3">
    <source>
        <dbReference type="Proteomes" id="UP000271241"/>
    </source>
</evidence>
<dbReference type="Gene3D" id="3.40.50.300">
    <property type="entry name" value="P-loop containing nucleotide triphosphate hydrolases"/>
    <property type="match status" value="1"/>
</dbReference>
<feature type="coiled-coil region" evidence="1">
    <location>
        <begin position="12"/>
        <end position="39"/>
    </location>
</feature>
<keyword evidence="1" id="KW-0175">Coiled coil</keyword>
<sequence length="319" mass="35006">MSTAHDIAEQAAQFVLGQLEQQQQQQQQQQQETQQTSCQPHSRRILVVGISGTQGIGKTTLTENLAAKLSAPPHCLRVHRLSVDDLYLTHAEQCALATAHPGNALLAHRGLPGTHDVPLGGQLLRAFRAGCTTLAVPRYDKARYGGQGDRTGWEQWSLTVGEEAQKGMVDVLLFEGWCLGFAALDGISLARAVNSAQPDSVLHRHSLAHLEVVNACLPAYETSWYSQLDLFIHLDPQSVDFVYAWREQQEQALRARTGTGMSILQVRAFVDTFMVGYGLWLPALRRKGLSAKTPGAPGVPTLRLTLDADRKIANVEQFV</sequence>
<organism evidence="2 3">
    <name type="scientific">Thamnocephalis sphaerospora</name>
    <dbReference type="NCBI Taxonomy" id="78915"/>
    <lineage>
        <taxon>Eukaryota</taxon>
        <taxon>Fungi</taxon>
        <taxon>Fungi incertae sedis</taxon>
        <taxon>Zoopagomycota</taxon>
        <taxon>Zoopagomycotina</taxon>
        <taxon>Zoopagomycetes</taxon>
        <taxon>Zoopagales</taxon>
        <taxon>Sigmoideomycetaceae</taxon>
        <taxon>Thamnocephalis</taxon>
    </lineage>
</organism>
<dbReference type="OrthoDB" id="347435at2759"/>
<dbReference type="Proteomes" id="UP000271241">
    <property type="component" value="Unassembled WGS sequence"/>
</dbReference>
<dbReference type="GO" id="GO:0016787">
    <property type="term" value="F:hydrolase activity"/>
    <property type="evidence" value="ECO:0007669"/>
    <property type="project" value="UniProtKB-KW"/>
</dbReference>
<keyword evidence="2" id="KW-0378">Hydrolase</keyword>
<dbReference type="PANTHER" id="PTHR10285">
    <property type="entry name" value="URIDINE KINASE"/>
    <property type="match status" value="1"/>
</dbReference>
<proteinExistence type="predicted"/>
<gene>
    <name evidence="2" type="ORF">THASP1DRAFT_29817</name>
</gene>
<dbReference type="SUPFAM" id="SSF52540">
    <property type="entry name" value="P-loop containing nucleoside triphosphate hydrolases"/>
    <property type="match status" value="1"/>
</dbReference>
<evidence type="ECO:0000313" key="2">
    <source>
        <dbReference type="EMBL" id="RKP08383.1"/>
    </source>
</evidence>
<dbReference type="InterPro" id="IPR027417">
    <property type="entry name" value="P-loop_NTPase"/>
</dbReference>
<protein>
    <submittedName>
        <fullName evidence="2">P-loop containing nucleoside triphosphate hydrolase protein</fullName>
    </submittedName>
</protein>
<dbReference type="AlphaFoldDB" id="A0A4P9XQQ3"/>
<accession>A0A4P9XQQ3</accession>